<evidence type="ECO:0000256" key="3">
    <source>
        <dbReference type="ARBA" id="ARBA00022679"/>
    </source>
</evidence>
<dbReference type="InterPro" id="IPR050390">
    <property type="entry name" value="C5-Methyltransferase"/>
</dbReference>
<dbReference type="GO" id="GO:0003886">
    <property type="term" value="F:DNA (cytosine-5-)-methyltransferase activity"/>
    <property type="evidence" value="ECO:0007669"/>
    <property type="project" value="UniProtKB-EC"/>
</dbReference>
<keyword evidence="4" id="KW-0949">S-adenosyl-L-methionine</keyword>
<evidence type="ECO:0000313" key="5">
    <source>
        <dbReference type="EMBL" id="SVC41207.1"/>
    </source>
</evidence>
<dbReference type="EC" id="2.1.1.37" evidence="1"/>
<dbReference type="PROSITE" id="PS51679">
    <property type="entry name" value="SAM_MT_C5"/>
    <property type="match status" value="1"/>
</dbReference>
<evidence type="ECO:0000256" key="4">
    <source>
        <dbReference type="ARBA" id="ARBA00022691"/>
    </source>
</evidence>
<dbReference type="PANTHER" id="PTHR10629">
    <property type="entry name" value="CYTOSINE-SPECIFIC METHYLTRANSFERASE"/>
    <property type="match status" value="1"/>
</dbReference>
<dbReference type="GO" id="GO:0032259">
    <property type="term" value="P:methylation"/>
    <property type="evidence" value="ECO:0007669"/>
    <property type="project" value="UniProtKB-KW"/>
</dbReference>
<dbReference type="SUPFAM" id="SSF53335">
    <property type="entry name" value="S-adenosyl-L-methionine-dependent methyltransferases"/>
    <property type="match status" value="1"/>
</dbReference>
<sequence length="337" mass="38300">MAYFQYTLDDLEERSSKKEFSYITFFAGGGGSSCAYKLAGGDVRYMNEFQQIHVDTYLANFPNTVHQCKDIKQVTGADIMEMTGLKKYELDLLDGSPPCPPFSMAGTKREGWEQEKMAYGMKQQNIEDLTWEQIRIAKDLMPKVIVCENVKGLSMDYARDHLNRMVNDFEALGYSITWKILKGHEHGVPQKRERVFMVGVRDDVLDAIEMPFMCLSGVFPDPIKERTSIGDAIDDLVFDEQNDEDAKYLEQAMKDSPKGHWVHGFEEHPDPKFEGCGPCKGVDGVDTGGSYISIGDHVVKPWFQEQIRNGLIEAEDEKHSYYMSRIVPSYLPAHSLT</sequence>
<gene>
    <name evidence="5" type="ORF">METZ01_LOCUS294061</name>
</gene>
<reference evidence="5" key="1">
    <citation type="submission" date="2018-05" db="EMBL/GenBank/DDBJ databases">
        <authorList>
            <person name="Lanie J.A."/>
            <person name="Ng W.-L."/>
            <person name="Kazmierczak K.M."/>
            <person name="Andrzejewski T.M."/>
            <person name="Davidsen T.M."/>
            <person name="Wayne K.J."/>
            <person name="Tettelin H."/>
            <person name="Glass J.I."/>
            <person name="Rusch D."/>
            <person name="Podicherti R."/>
            <person name="Tsui H.-C.T."/>
            <person name="Winkler M.E."/>
        </authorList>
    </citation>
    <scope>NUCLEOTIDE SEQUENCE</scope>
</reference>
<dbReference type="PROSITE" id="PS00094">
    <property type="entry name" value="C5_MTASE_1"/>
    <property type="match status" value="1"/>
</dbReference>
<evidence type="ECO:0000256" key="1">
    <source>
        <dbReference type="ARBA" id="ARBA00011975"/>
    </source>
</evidence>
<dbReference type="NCBIfam" id="TIGR00675">
    <property type="entry name" value="dcm"/>
    <property type="match status" value="1"/>
</dbReference>
<dbReference type="InterPro" id="IPR029063">
    <property type="entry name" value="SAM-dependent_MTases_sf"/>
</dbReference>
<dbReference type="EMBL" id="UINC01089815">
    <property type="protein sequence ID" value="SVC41207.1"/>
    <property type="molecule type" value="Genomic_DNA"/>
</dbReference>
<proteinExistence type="predicted"/>
<feature type="non-terminal residue" evidence="5">
    <location>
        <position position="337"/>
    </location>
</feature>
<organism evidence="5">
    <name type="scientific">marine metagenome</name>
    <dbReference type="NCBI Taxonomy" id="408172"/>
    <lineage>
        <taxon>unclassified sequences</taxon>
        <taxon>metagenomes</taxon>
        <taxon>ecological metagenomes</taxon>
    </lineage>
</organism>
<dbReference type="PRINTS" id="PR00105">
    <property type="entry name" value="C5METTRFRASE"/>
</dbReference>
<dbReference type="Gene3D" id="3.40.50.150">
    <property type="entry name" value="Vaccinia Virus protein VP39"/>
    <property type="match status" value="1"/>
</dbReference>
<keyword evidence="2" id="KW-0489">Methyltransferase</keyword>
<protein>
    <recommendedName>
        <fullName evidence="1">DNA (cytosine-5-)-methyltransferase</fullName>
        <ecNumber evidence="1">2.1.1.37</ecNumber>
    </recommendedName>
</protein>
<accession>A0A382M0L1</accession>
<dbReference type="GO" id="GO:0005634">
    <property type="term" value="C:nucleus"/>
    <property type="evidence" value="ECO:0007669"/>
    <property type="project" value="TreeGrafter"/>
</dbReference>
<evidence type="ECO:0000256" key="2">
    <source>
        <dbReference type="ARBA" id="ARBA00022603"/>
    </source>
</evidence>
<dbReference type="InterPro" id="IPR018117">
    <property type="entry name" value="C5_DNA_meth_AS"/>
</dbReference>
<dbReference type="GO" id="GO:0044027">
    <property type="term" value="P:negative regulation of gene expression via chromosomal CpG island methylation"/>
    <property type="evidence" value="ECO:0007669"/>
    <property type="project" value="TreeGrafter"/>
</dbReference>
<dbReference type="AlphaFoldDB" id="A0A382M0L1"/>
<dbReference type="PANTHER" id="PTHR10629:SF52">
    <property type="entry name" value="DNA (CYTOSINE-5)-METHYLTRANSFERASE 1"/>
    <property type="match status" value="1"/>
</dbReference>
<name>A0A382M0L1_9ZZZZ</name>
<dbReference type="Pfam" id="PF00145">
    <property type="entry name" value="DNA_methylase"/>
    <property type="match status" value="1"/>
</dbReference>
<keyword evidence="3" id="KW-0808">Transferase</keyword>
<dbReference type="InterPro" id="IPR001525">
    <property type="entry name" value="C5_MeTfrase"/>
</dbReference>
<dbReference type="GO" id="GO:0003677">
    <property type="term" value="F:DNA binding"/>
    <property type="evidence" value="ECO:0007669"/>
    <property type="project" value="TreeGrafter"/>
</dbReference>